<evidence type="ECO:0000256" key="2">
    <source>
        <dbReference type="ARBA" id="ARBA00004572"/>
    </source>
</evidence>
<keyword evidence="8" id="KW-1133">Transmembrane helix</keyword>
<reference evidence="14 15" key="1">
    <citation type="journal article" date="2019" name="Sci. Rep.">
        <title>Comparative genomics of chytrid fungi reveal insights into the obligate biotrophic and pathogenic lifestyle of Synchytrium endobioticum.</title>
        <authorList>
            <person name="van de Vossenberg B.T.L.H."/>
            <person name="Warris S."/>
            <person name="Nguyen H.D.T."/>
            <person name="van Gent-Pelzer M.P.E."/>
            <person name="Joly D.L."/>
            <person name="van de Geest H.C."/>
            <person name="Bonants P.J.M."/>
            <person name="Smith D.S."/>
            <person name="Levesque C.A."/>
            <person name="van der Lee T.A.J."/>
        </authorList>
    </citation>
    <scope>NUCLEOTIDE SEQUENCE [LARGE SCALE GENOMIC DNA]</scope>
    <source>
        <strain evidence="14 15">CBS 675.73</strain>
    </source>
</reference>
<evidence type="ECO:0000259" key="13">
    <source>
        <dbReference type="PROSITE" id="PS51384"/>
    </source>
</evidence>
<dbReference type="Pfam" id="PF00175">
    <property type="entry name" value="NAD_binding_1"/>
    <property type="match status" value="1"/>
</dbReference>
<feature type="binding site" evidence="12">
    <location>
        <position position="156"/>
    </location>
    <ligand>
        <name>FAD</name>
        <dbReference type="ChEBI" id="CHEBI:57692"/>
    </ligand>
</feature>
<dbReference type="PROSITE" id="PS51384">
    <property type="entry name" value="FAD_FR"/>
    <property type="match status" value="1"/>
</dbReference>
<feature type="domain" description="FAD-binding FR-type" evidence="13">
    <location>
        <begin position="79"/>
        <end position="190"/>
    </location>
</feature>
<keyword evidence="15" id="KW-1185">Reference proteome</keyword>
<dbReference type="InterPro" id="IPR008333">
    <property type="entry name" value="Cbr1-like_FAD-bd_dom"/>
</dbReference>
<evidence type="ECO:0000256" key="8">
    <source>
        <dbReference type="ARBA" id="ARBA00022989"/>
    </source>
</evidence>
<dbReference type="PRINTS" id="PR00406">
    <property type="entry name" value="CYTB5RDTASE"/>
</dbReference>
<evidence type="ECO:0000256" key="1">
    <source>
        <dbReference type="ARBA" id="ARBA00001974"/>
    </source>
</evidence>
<feature type="binding site" evidence="12">
    <location>
        <position position="166"/>
    </location>
    <ligand>
        <name>FAD</name>
        <dbReference type="ChEBI" id="CHEBI:57692"/>
    </ligand>
</feature>
<dbReference type="InterPro" id="IPR001433">
    <property type="entry name" value="OxRdtase_FAD/NAD-bd"/>
</dbReference>
<feature type="binding site" evidence="12">
    <location>
        <position position="207"/>
    </location>
    <ligand>
        <name>FAD</name>
        <dbReference type="ChEBI" id="CHEBI:57692"/>
    </ligand>
</feature>
<evidence type="ECO:0000256" key="11">
    <source>
        <dbReference type="ARBA" id="ARBA00023136"/>
    </source>
</evidence>
<evidence type="ECO:0000256" key="3">
    <source>
        <dbReference type="ARBA" id="ARBA00006105"/>
    </source>
</evidence>
<evidence type="ECO:0000256" key="7">
    <source>
        <dbReference type="ARBA" id="ARBA00022827"/>
    </source>
</evidence>
<keyword evidence="11" id="KW-0472">Membrane</keyword>
<dbReference type="FunFam" id="3.40.50.80:FF:000009">
    <property type="entry name" value="NADH-cytochrome b5 reductase"/>
    <property type="match status" value="1"/>
</dbReference>
<evidence type="ECO:0000256" key="6">
    <source>
        <dbReference type="ARBA" id="ARBA00022692"/>
    </source>
</evidence>
<dbReference type="GO" id="GO:0090524">
    <property type="term" value="F:cytochrome-b5 reductase activity, acting on NADH"/>
    <property type="evidence" value="ECO:0007669"/>
    <property type="project" value="UniProtKB-EC"/>
</dbReference>
<proteinExistence type="inferred from homology"/>
<dbReference type="Gene3D" id="2.40.30.10">
    <property type="entry name" value="Translation factors"/>
    <property type="match status" value="1"/>
</dbReference>
<evidence type="ECO:0000256" key="12">
    <source>
        <dbReference type="PIRSR" id="PIRSR601834-1"/>
    </source>
</evidence>
<dbReference type="EMBL" id="QEAP01000007">
    <property type="protein sequence ID" value="TPX78198.1"/>
    <property type="molecule type" value="Genomic_DNA"/>
</dbReference>
<evidence type="ECO:0000256" key="4">
    <source>
        <dbReference type="ARBA" id="ARBA00012011"/>
    </source>
</evidence>
<dbReference type="AlphaFoldDB" id="A0A507FS78"/>
<keyword evidence="7 12" id="KW-0274">FAD</keyword>
<sequence length="334" mass="36073">MLASFRALGRRTFASSAAPPPASAAKDLSASKIALYVGAPLALTGALYYYSTESEQSAKLLKMQKLAASNPTPALDNPKEFKPFVLSKIEKLTPTTSRFVFELPEGTTELGLPTASCLLTRFDNGVKADGKPDVVIRPYTPIEDPAKGYTGTFDLVVKKYPNGPMSTHIFNLKRGDTLEMKGPILKYKYEANKEGHVGLIAGGTGITPMLQIIERALSDPKDETKLSLLFANVSEEEIILRDHIDSLAAKYKERFNVFYTVDKPSAKWTGGSGFINAEMLTSVLPKPGQGKVFVCGPGPMLNHVSGSKAPDYSQGEVGGLLAKLGYSKDDVFKV</sequence>
<dbReference type="Gene3D" id="3.40.50.80">
    <property type="entry name" value="Nucleotide-binding domain of ferredoxin-NADP reductase (FNR) module"/>
    <property type="match status" value="1"/>
</dbReference>
<dbReference type="GO" id="GO:0005741">
    <property type="term" value="C:mitochondrial outer membrane"/>
    <property type="evidence" value="ECO:0007669"/>
    <property type="project" value="UniProtKB-SubCell"/>
</dbReference>
<evidence type="ECO:0000256" key="5">
    <source>
        <dbReference type="ARBA" id="ARBA00022630"/>
    </source>
</evidence>
<organism evidence="14 15">
    <name type="scientific">Chytriomyces confervae</name>
    <dbReference type="NCBI Taxonomy" id="246404"/>
    <lineage>
        <taxon>Eukaryota</taxon>
        <taxon>Fungi</taxon>
        <taxon>Fungi incertae sedis</taxon>
        <taxon>Chytridiomycota</taxon>
        <taxon>Chytridiomycota incertae sedis</taxon>
        <taxon>Chytridiomycetes</taxon>
        <taxon>Chytridiales</taxon>
        <taxon>Chytriomycetaceae</taxon>
        <taxon>Chytriomyces</taxon>
    </lineage>
</organism>
<gene>
    <name evidence="14" type="ORF">CcCBS67573_g00522</name>
</gene>
<protein>
    <recommendedName>
        <fullName evidence="4">cytochrome-b5 reductase</fullName>
        <ecNumber evidence="4">1.6.2.2</ecNumber>
    </recommendedName>
</protein>
<comment type="caution">
    <text evidence="14">The sequence shown here is derived from an EMBL/GenBank/DDBJ whole genome shotgun (WGS) entry which is preliminary data.</text>
</comment>
<evidence type="ECO:0000313" key="15">
    <source>
        <dbReference type="Proteomes" id="UP000320333"/>
    </source>
</evidence>
<feature type="binding site" evidence="12">
    <location>
        <position position="165"/>
    </location>
    <ligand>
        <name>FAD</name>
        <dbReference type="ChEBI" id="CHEBI:57692"/>
    </ligand>
</feature>
<dbReference type="CDD" id="cd06183">
    <property type="entry name" value="cyt_b5_reduct_like"/>
    <property type="match status" value="1"/>
</dbReference>
<keyword evidence="10" id="KW-0520">NAD</keyword>
<dbReference type="EC" id="1.6.2.2" evidence="4"/>
<dbReference type="SUPFAM" id="SSF52343">
    <property type="entry name" value="Ferredoxin reductase-like, C-terminal NADP-linked domain"/>
    <property type="match status" value="1"/>
</dbReference>
<comment type="similarity">
    <text evidence="3">Belongs to the flavoprotein pyridine nucleotide cytochrome reductase family.</text>
</comment>
<dbReference type="Pfam" id="PF00970">
    <property type="entry name" value="FAD_binding_6"/>
    <property type="match status" value="1"/>
</dbReference>
<keyword evidence="6" id="KW-0812">Transmembrane</keyword>
<dbReference type="SUPFAM" id="SSF63380">
    <property type="entry name" value="Riboflavin synthase domain-like"/>
    <property type="match status" value="1"/>
</dbReference>
<dbReference type="FunFam" id="2.40.30.10:FF:000069">
    <property type="entry name" value="NADH-cytochrome b5 reductase"/>
    <property type="match status" value="1"/>
</dbReference>
<evidence type="ECO:0000256" key="10">
    <source>
        <dbReference type="ARBA" id="ARBA00023027"/>
    </source>
</evidence>
<accession>A0A507FS78</accession>
<comment type="subcellular location">
    <subcellularLocation>
        <location evidence="2">Mitochondrion outer membrane</location>
        <topology evidence="2">Single-pass membrane protein</topology>
    </subcellularLocation>
</comment>
<keyword evidence="5 12" id="KW-0285">Flavoprotein</keyword>
<keyword evidence="9" id="KW-0560">Oxidoreductase</keyword>
<dbReference type="PANTHER" id="PTHR19370">
    <property type="entry name" value="NADH-CYTOCHROME B5 REDUCTASE"/>
    <property type="match status" value="1"/>
</dbReference>
<evidence type="ECO:0000313" key="14">
    <source>
        <dbReference type="EMBL" id="TPX78198.1"/>
    </source>
</evidence>
<evidence type="ECO:0000256" key="9">
    <source>
        <dbReference type="ARBA" id="ARBA00023002"/>
    </source>
</evidence>
<dbReference type="OrthoDB" id="432685at2759"/>
<dbReference type="STRING" id="246404.A0A507FS78"/>
<dbReference type="InterPro" id="IPR017927">
    <property type="entry name" value="FAD-bd_FR_type"/>
</dbReference>
<comment type="cofactor">
    <cofactor evidence="1 12">
        <name>FAD</name>
        <dbReference type="ChEBI" id="CHEBI:57692"/>
    </cofactor>
</comment>
<feature type="binding site" evidence="12">
    <location>
        <position position="158"/>
    </location>
    <ligand>
        <name>FAD</name>
        <dbReference type="ChEBI" id="CHEBI:57692"/>
    </ligand>
</feature>
<dbReference type="Proteomes" id="UP000320333">
    <property type="component" value="Unassembled WGS sequence"/>
</dbReference>
<dbReference type="PANTHER" id="PTHR19370:SF171">
    <property type="entry name" value="NADH-CYTOCHROME B5 REDUCTASE 2"/>
    <property type="match status" value="1"/>
</dbReference>
<dbReference type="InterPro" id="IPR001834">
    <property type="entry name" value="CBR-like"/>
</dbReference>
<name>A0A507FS78_9FUNG</name>
<dbReference type="InterPro" id="IPR039261">
    <property type="entry name" value="FNR_nucleotide-bd"/>
</dbReference>
<feature type="binding site" evidence="12">
    <location>
        <position position="139"/>
    </location>
    <ligand>
        <name>FAD</name>
        <dbReference type="ChEBI" id="CHEBI:57692"/>
    </ligand>
</feature>
<feature type="binding site" evidence="12">
    <location>
        <position position="138"/>
    </location>
    <ligand>
        <name>FAD</name>
        <dbReference type="ChEBI" id="CHEBI:57692"/>
    </ligand>
</feature>
<feature type="binding site" evidence="12">
    <location>
        <position position="137"/>
    </location>
    <ligand>
        <name>FAD</name>
        <dbReference type="ChEBI" id="CHEBI:57692"/>
    </ligand>
</feature>
<dbReference type="InterPro" id="IPR017938">
    <property type="entry name" value="Riboflavin_synthase-like_b-brl"/>
</dbReference>